<accession>A0A8H6ZLI4</accession>
<dbReference type="AlphaFoldDB" id="A0A8H6ZLI4"/>
<comment type="caution">
    <text evidence="1">The sequence shown here is derived from an EMBL/GenBank/DDBJ whole genome shotgun (WGS) entry which is preliminary data.</text>
</comment>
<evidence type="ECO:0000313" key="1">
    <source>
        <dbReference type="EMBL" id="KAF7423968.1"/>
    </source>
</evidence>
<reference evidence="1" key="1">
    <citation type="submission" date="2019-07" db="EMBL/GenBank/DDBJ databases">
        <authorList>
            <person name="Palmer J.M."/>
        </authorList>
    </citation>
    <scope>NUCLEOTIDE SEQUENCE</scope>
    <source>
        <strain evidence="1">PC9</strain>
    </source>
</reference>
<proteinExistence type="predicted"/>
<dbReference type="EMBL" id="JACETU010000007">
    <property type="protein sequence ID" value="KAF7423968.1"/>
    <property type="molecule type" value="Genomic_DNA"/>
</dbReference>
<organism evidence="1 2">
    <name type="scientific">Pleurotus ostreatus</name>
    <name type="common">Oyster mushroom</name>
    <name type="synonym">White-rot fungus</name>
    <dbReference type="NCBI Taxonomy" id="5322"/>
    <lineage>
        <taxon>Eukaryota</taxon>
        <taxon>Fungi</taxon>
        <taxon>Dikarya</taxon>
        <taxon>Basidiomycota</taxon>
        <taxon>Agaricomycotina</taxon>
        <taxon>Agaricomycetes</taxon>
        <taxon>Agaricomycetidae</taxon>
        <taxon>Agaricales</taxon>
        <taxon>Pleurotineae</taxon>
        <taxon>Pleurotaceae</taxon>
        <taxon>Pleurotus</taxon>
    </lineage>
</organism>
<dbReference type="VEuPathDB" id="FungiDB:PC9H_009268"/>
<protein>
    <submittedName>
        <fullName evidence="1">Uncharacterized protein</fullName>
    </submittedName>
</protein>
<gene>
    <name evidence="1" type="ORF">PC9H_009268</name>
</gene>
<dbReference type="Proteomes" id="UP000623687">
    <property type="component" value="Unassembled WGS sequence"/>
</dbReference>
<keyword evidence="2" id="KW-1185">Reference proteome</keyword>
<sequence length="230" mass="25778">MLRVVADNLEAAPSDPSSFFLNKYLLWRFRTLPLIYPPPTPHPMALAPFNDKVGIYLANPNASDVRHRPDRGSVWLAITSKDDDAWVTVRQEHNASFTVPFATIKHVTKIDAEIDIDMYDVGYYSDSLELIEGVVTVLAPKGQSKSWPVIKGRLVAAGDHTLRVYTEGPNAPQKELRSPELQRLRETIDDALDTLQDADSSPRERRQAKIIVESTFATFVAVVSDFFAAR</sequence>
<dbReference type="RefSeq" id="XP_036628162.1">
    <property type="nucleotide sequence ID" value="XM_036778773.1"/>
</dbReference>
<evidence type="ECO:0000313" key="2">
    <source>
        <dbReference type="Proteomes" id="UP000623687"/>
    </source>
</evidence>
<name>A0A8H6ZLI4_PLEOS</name>
<dbReference type="GeneID" id="59379086"/>